<evidence type="ECO:0000256" key="2">
    <source>
        <dbReference type="ARBA" id="ARBA00008372"/>
    </source>
</evidence>
<dbReference type="GO" id="GO:0000175">
    <property type="term" value="F:3'-5'-RNA exonuclease activity"/>
    <property type="evidence" value="ECO:0007669"/>
    <property type="project" value="TreeGrafter"/>
</dbReference>
<accession>A0A9Q1QH97</accession>
<dbReference type="Pfam" id="PF04857">
    <property type="entry name" value="CAF1"/>
    <property type="match status" value="1"/>
</dbReference>
<sequence length="640" mass="72292">MLQKRLLCTQASTQMNNIINSTNISKKWRIKQVTRSNFKQVLEEVKSHVFNSDFIAISLQRTGSFSAPWQRVLPFDTAETSYLKAKRAADRFQILQFALCPFTLNNSKLTAYPYNFHLFPRDELKIGMPSYSFACQTSYLTSMGRLGFDFNACIYDGISYLSRAQESTMKHITGNTLLLAHSVQSTPASSVADSVFVERIKSRVRTWRSACKDSEGRTEDPLIKSLRKVVLGDDHGSRPSMDIDICSERQVQLVLDVLKEYSDDIVPLLIPTKRGGAQGVRVVLTSSKEDRILFEKELRDLEEEQSKRVRGFRELVIKTSHFPNADFSFIHSRFLSPLPPTVDEFKVSLRSIFPYIIDLGHLMKEIVPLRSMNSLPAASSFLKNRFFAPVDIDIPLEGKFYGFDNYIYTQTSCCSYNIASLLSCAPNEMNEGKIHGHNVLRISHLFAKLSSVLKHKQRQVSGGNSFALENYANAFGPCCGNALEGSDEDGELSSGSMRRLMCDDLVFLWGFRNGSSAGELKRQLSRYHEAFSEEFDVKLIDKSCAVVAFWRPGLVGAFLDAVNSEGSGHEGVREMMSEGLRVANYGTYKRVCEMGIWNSDLADSLDQAVRSIDQLHIDSHARSPYEIWWDDNTVINLDEL</sequence>
<dbReference type="GO" id="GO:0003723">
    <property type="term" value="F:RNA binding"/>
    <property type="evidence" value="ECO:0007669"/>
    <property type="project" value="TreeGrafter"/>
</dbReference>
<proteinExistence type="inferred from homology"/>
<dbReference type="OrthoDB" id="1432093at2759"/>
<dbReference type="InterPro" id="IPR051181">
    <property type="entry name" value="CAF1_poly(A)_ribonucleases"/>
</dbReference>
<keyword evidence="4" id="KW-1185">Reference proteome</keyword>
<evidence type="ECO:0000256" key="1">
    <source>
        <dbReference type="ARBA" id="ARBA00001968"/>
    </source>
</evidence>
<name>A0A9Q1QH97_9CARY</name>
<comment type="cofactor">
    <cofactor evidence="1">
        <name>a divalent metal cation</name>
        <dbReference type="ChEBI" id="CHEBI:60240"/>
    </cofactor>
</comment>
<dbReference type="Proteomes" id="UP001153076">
    <property type="component" value="Unassembled WGS sequence"/>
</dbReference>
<comment type="caution">
    <text evidence="3">The sequence shown here is derived from an EMBL/GenBank/DDBJ whole genome shotgun (WGS) entry which is preliminary data.</text>
</comment>
<comment type="similarity">
    <text evidence="2">Belongs to the CAF1 family.</text>
</comment>
<protein>
    <submittedName>
        <fullName evidence="3">Uncharacterized protein</fullName>
    </submittedName>
</protein>
<dbReference type="PANTHER" id="PTHR15092">
    <property type="entry name" value="POLY A -SPECIFIC RIBONUCLEASE/TARGET OF EGR1, MEMBER 1"/>
    <property type="match status" value="1"/>
</dbReference>
<organism evidence="3 4">
    <name type="scientific">Carnegiea gigantea</name>
    <dbReference type="NCBI Taxonomy" id="171969"/>
    <lineage>
        <taxon>Eukaryota</taxon>
        <taxon>Viridiplantae</taxon>
        <taxon>Streptophyta</taxon>
        <taxon>Embryophyta</taxon>
        <taxon>Tracheophyta</taxon>
        <taxon>Spermatophyta</taxon>
        <taxon>Magnoliopsida</taxon>
        <taxon>eudicotyledons</taxon>
        <taxon>Gunneridae</taxon>
        <taxon>Pentapetalae</taxon>
        <taxon>Caryophyllales</taxon>
        <taxon>Cactineae</taxon>
        <taxon>Cactaceae</taxon>
        <taxon>Cactoideae</taxon>
        <taxon>Echinocereeae</taxon>
        <taxon>Carnegiea</taxon>
    </lineage>
</organism>
<evidence type="ECO:0000313" key="3">
    <source>
        <dbReference type="EMBL" id="KAJ8440355.1"/>
    </source>
</evidence>
<dbReference type="AlphaFoldDB" id="A0A9Q1QH97"/>
<gene>
    <name evidence="3" type="ORF">Cgig2_012791</name>
</gene>
<dbReference type="InterPro" id="IPR006941">
    <property type="entry name" value="RNase_CAF1"/>
</dbReference>
<dbReference type="EMBL" id="JAKOGI010000193">
    <property type="protein sequence ID" value="KAJ8440355.1"/>
    <property type="molecule type" value="Genomic_DNA"/>
</dbReference>
<reference evidence="3" key="1">
    <citation type="submission" date="2022-04" db="EMBL/GenBank/DDBJ databases">
        <title>Carnegiea gigantea Genome sequencing and assembly v2.</title>
        <authorList>
            <person name="Copetti D."/>
            <person name="Sanderson M.J."/>
            <person name="Burquez A."/>
            <person name="Wojciechowski M.F."/>
        </authorList>
    </citation>
    <scope>NUCLEOTIDE SEQUENCE</scope>
    <source>
        <strain evidence="3">SGP5-SGP5p</strain>
        <tissue evidence="3">Aerial part</tissue>
    </source>
</reference>
<dbReference type="InterPro" id="IPR036397">
    <property type="entry name" value="RNaseH_sf"/>
</dbReference>
<evidence type="ECO:0000313" key="4">
    <source>
        <dbReference type="Proteomes" id="UP001153076"/>
    </source>
</evidence>
<dbReference type="InterPro" id="IPR012337">
    <property type="entry name" value="RNaseH-like_sf"/>
</dbReference>
<dbReference type="PANTHER" id="PTHR15092:SF42">
    <property type="entry name" value="POLY(A)-SPECIFIC RIBONUCLEASE PARN-LIKE"/>
    <property type="match status" value="1"/>
</dbReference>
<dbReference type="SUPFAM" id="SSF53098">
    <property type="entry name" value="Ribonuclease H-like"/>
    <property type="match status" value="1"/>
</dbReference>
<dbReference type="Gene3D" id="3.30.420.10">
    <property type="entry name" value="Ribonuclease H-like superfamily/Ribonuclease H"/>
    <property type="match status" value="2"/>
</dbReference>